<feature type="region of interest" description="Disordered" evidence="5">
    <location>
        <begin position="79"/>
        <end position="114"/>
    </location>
</feature>
<name>A0A8X7Y696_POPTO</name>
<keyword evidence="4" id="KW-0472">Membrane</keyword>
<dbReference type="InterPro" id="IPR006514">
    <property type="entry name" value="IRX15/GXM/AGM"/>
</dbReference>
<comment type="subcellular location">
    <subcellularLocation>
        <location evidence="1">Golgi apparatus membrane</location>
        <topology evidence="1">Single-pass membrane protein</topology>
    </subcellularLocation>
</comment>
<evidence type="ECO:0000256" key="2">
    <source>
        <dbReference type="ARBA" id="ARBA00022692"/>
    </source>
</evidence>
<protein>
    <recommendedName>
        <fullName evidence="8">Polysaccharide biosynthesis domain-containing protein</fullName>
    </recommendedName>
</protein>
<comment type="caution">
    <text evidence="6">The sequence shown here is derived from an EMBL/GenBank/DDBJ whole genome shotgun (WGS) entry which is preliminary data.</text>
</comment>
<dbReference type="GO" id="GO:0045492">
    <property type="term" value="P:xylan biosynthetic process"/>
    <property type="evidence" value="ECO:0007669"/>
    <property type="project" value="InterPro"/>
</dbReference>
<keyword evidence="7" id="KW-1185">Reference proteome</keyword>
<organism evidence="6 7">
    <name type="scientific">Populus tomentosa</name>
    <name type="common">Chinese white poplar</name>
    <dbReference type="NCBI Taxonomy" id="118781"/>
    <lineage>
        <taxon>Eukaryota</taxon>
        <taxon>Viridiplantae</taxon>
        <taxon>Streptophyta</taxon>
        <taxon>Embryophyta</taxon>
        <taxon>Tracheophyta</taxon>
        <taxon>Spermatophyta</taxon>
        <taxon>Magnoliopsida</taxon>
        <taxon>eudicotyledons</taxon>
        <taxon>Gunneridae</taxon>
        <taxon>Pentapetalae</taxon>
        <taxon>rosids</taxon>
        <taxon>fabids</taxon>
        <taxon>Malpighiales</taxon>
        <taxon>Salicaceae</taxon>
        <taxon>Saliceae</taxon>
        <taxon>Populus</taxon>
    </lineage>
</organism>
<sequence length="497" mass="56083">MPPEVPHYRSLATPLVKSSPPSSPESQFNIPVGRKYFKGNKSMAIPGRKLIPSVVFILACISILRLLRIAITTSPSAPLPPTLQHTCSTPSPACEKAPSHTPSNQTAQQKIAADEPSLTKKEFKLLSDLIKRKAPCNLLVFGAEPQYLRLSSINSGGTTIFLEDDPDKISAARAKSNTTQIYKIDHQTPAKKAYKLLEHARKSPACAPNPEMLQNSSCKLALKNLPHEVYELKWNVVVVDGPSGHSPEAPGRMGAIYTASMIARAGNTTDVLVHDVDRTIEKWFSWEFLCDENLVASKGKLWSFRISVHDHSFHAHLEDCFRCHDMFLSMYKSRACQSRSLSSRRGRFKVRRVNTSSFTSNTLKKHFRSSIGSSIIVKLIQVQGRSPRNRIPPLFLPNETSVVENLWFARDPLSHSCFYMIKERALLLADDKKNLIFNVRSAKCNFRYTKRASNSVMITRRAQQVICHFWAQVFNDPLLPSTKKKIYIYIYIFRSKI</sequence>
<evidence type="ECO:0000256" key="5">
    <source>
        <dbReference type="SAM" id="MobiDB-lite"/>
    </source>
</evidence>
<keyword evidence="2" id="KW-0812">Transmembrane</keyword>
<gene>
    <name evidence="6" type="ORF">POTOM_049584</name>
</gene>
<evidence type="ECO:0000256" key="4">
    <source>
        <dbReference type="ARBA" id="ARBA00023136"/>
    </source>
</evidence>
<dbReference type="OrthoDB" id="1896682at2759"/>
<feature type="compositionally biased region" description="Polar residues" evidence="5">
    <location>
        <begin position="100"/>
        <end position="109"/>
    </location>
</feature>
<evidence type="ECO:0000256" key="3">
    <source>
        <dbReference type="ARBA" id="ARBA00022989"/>
    </source>
</evidence>
<feature type="region of interest" description="Disordered" evidence="5">
    <location>
        <begin position="1"/>
        <end position="29"/>
    </location>
</feature>
<evidence type="ECO:0000313" key="6">
    <source>
        <dbReference type="EMBL" id="KAG6747203.1"/>
    </source>
</evidence>
<keyword evidence="3" id="KW-1133">Transmembrane helix</keyword>
<dbReference type="GO" id="GO:0000139">
    <property type="term" value="C:Golgi membrane"/>
    <property type="evidence" value="ECO:0007669"/>
    <property type="project" value="UniProtKB-SubCell"/>
</dbReference>
<dbReference type="AlphaFoldDB" id="A0A8X7Y696"/>
<dbReference type="EMBL" id="JAAWWB010000029">
    <property type="protein sequence ID" value="KAG6747203.1"/>
    <property type="molecule type" value="Genomic_DNA"/>
</dbReference>
<dbReference type="NCBIfam" id="TIGR01627">
    <property type="entry name" value="A_thal_3515"/>
    <property type="match status" value="1"/>
</dbReference>
<evidence type="ECO:0000256" key="1">
    <source>
        <dbReference type="ARBA" id="ARBA00004194"/>
    </source>
</evidence>
<dbReference type="Pfam" id="PF21729">
    <property type="entry name" value="IRX15_IRX15L_GXM"/>
    <property type="match status" value="1"/>
</dbReference>
<proteinExistence type="predicted"/>
<dbReference type="Proteomes" id="UP000886885">
    <property type="component" value="Chromosome 15A"/>
</dbReference>
<evidence type="ECO:0008006" key="8">
    <source>
        <dbReference type="Google" id="ProtNLM"/>
    </source>
</evidence>
<evidence type="ECO:0000313" key="7">
    <source>
        <dbReference type="Proteomes" id="UP000886885"/>
    </source>
</evidence>
<reference evidence="6" key="1">
    <citation type="journal article" date="2020" name="bioRxiv">
        <title>Hybrid origin of Populus tomentosa Carr. identified through genome sequencing and phylogenomic analysis.</title>
        <authorList>
            <person name="An X."/>
            <person name="Gao K."/>
            <person name="Chen Z."/>
            <person name="Li J."/>
            <person name="Yang X."/>
            <person name="Yang X."/>
            <person name="Zhou J."/>
            <person name="Guo T."/>
            <person name="Zhao T."/>
            <person name="Huang S."/>
            <person name="Miao D."/>
            <person name="Khan W.U."/>
            <person name="Rao P."/>
            <person name="Ye M."/>
            <person name="Lei B."/>
            <person name="Liao W."/>
            <person name="Wang J."/>
            <person name="Ji L."/>
            <person name="Li Y."/>
            <person name="Guo B."/>
            <person name="Mustafa N.S."/>
            <person name="Li S."/>
            <person name="Yun Q."/>
            <person name="Keller S.R."/>
            <person name="Mao J."/>
            <person name="Zhang R."/>
            <person name="Strauss S.H."/>
        </authorList>
    </citation>
    <scope>NUCLEOTIDE SEQUENCE</scope>
    <source>
        <strain evidence="6">GM15</strain>
        <tissue evidence="6">Leaf</tissue>
    </source>
</reference>
<accession>A0A8X7Y696</accession>
<dbReference type="PANTHER" id="PTHR31444">
    <property type="entry name" value="OS11G0490100 PROTEIN"/>
    <property type="match status" value="1"/>
</dbReference>